<keyword evidence="2 4" id="KW-0378">Hydrolase</keyword>
<dbReference type="InterPro" id="IPR036881">
    <property type="entry name" value="Glyco_hydro_3_C_sf"/>
</dbReference>
<dbReference type="SMART" id="SM01217">
    <property type="entry name" value="Fn3_like"/>
    <property type="match status" value="1"/>
</dbReference>
<comment type="caution">
    <text evidence="7">The sequence shown here is derived from an EMBL/GenBank/DDBJ whole genome shotgun (WGS) entry which is preliminary data.</text>
</comment>
<dbReference type="PANTHER" id="PTHR42715">
    <property type="entry name" value="BETA-GLUCOSIDASE"/>
    <property type="match status" value="1"/>
</dbReference>
<dbReference type="InterPro" id="IPR001764">
    <property type="entry name" value="Glyco_hydro_3_N"/>
</dbReference>
<dbReference type="GO" id="GO:0005975">
    <property type="term" value="P:carbohydrate metabolic process"/>
    <property type="evidence" value="ECO:0007669"/>
    <property type="project" value="InterPro"/>
</dbReference>
<evidence type="ECO:0000313" key="7">
    <source>
        <dbReference type="EMBL" id="KJF43941.1"/>
    </source>
</evidence>
<dbReference type="EMBL" id="JRHC01000002">
    <property type="protein sequence ID" value="KJF43941.1"/>
    <property type="molecule type" value="Genomic_DNA"/>
</dbReference>
<proteinExistence type="inferred from homology"/>
<dbReference type="SUPFAM" id="SSF52279">
    <property type="entry name" value="Beta-D-glucan exohydrolase, C-terminal domain"/>
    <property type="match status" value="1"/>
</dbReference>
<evidence type="ECO:0000256" key="1">
    <source>
        <dbReference type="ARBA" id="ARBA00005336"/>
    </source>
</evidence>
<dbReference type="PATRIC" id="fig|1544798.3.peg.2727"/>
<feature type="domain" description="Fibronectin type III-like" evidence="6">
    <location>
        <begin position="653"/>
        <end position="723"/>
    </location>
</feature>
<dbReference type="PANTHER" id="PTHR42715:SF10">
    <property type="entry name" value="BETA-GLUCOSIDASE"/>
    <property type="match status" value="1"/>
</dbReference>
<dbReference type="InterPro" id="IPR050288">
    <property type="entry name" value="Cellulose_deg_GH3"/>
</dbReference>
<accession>A0A0D8JBP1</accession>
<organism evidence="7 8">
    <name type="scientific">Draconibacterium sediminis</name>
    <dbReference type="NCBI Taxonomy" id="1544798"/>
    <lineage>
        <taxon>Bacteria</taxon>
        <taxon>Pseudomonadati</taxon>
        <taxon>Bacteroidota</taxon>
        <taxon>Bacteroidia</taxon>
        <taxon>Marinilabiliales</taxon>
        <taxon>Prolixibacteraceae</taxon>
        <taxon>Draconibacterium</taxon>
    </lineage>
</organism>
<keyword evidence="4" id="KW-0326">Glycosidase</keyword>
<dbReference type="FunFam" id="2.60.40.10:FF:000495">
    <property type="entry name" value="Periplasmic beta-glucosidase"/>
    <property type="match status" value="1"/>
</dbReference>
<dbReference type="SUPFAM" id="SSF51445">
    <property type="entry name" value="(Trans)glycosidases"/>
    <property type="match status" value="1"/>
</dbReference>
<dbReference type="Pfam" id="PF00933">
    <property type="entry name" value="Glyco_hydro_3"/>
    <property type="match status" value="1"/>
</dbReference>
<comment type="similarity">
    <text evidence="1 4">Belongs to the glycosyl hydrolase 3 family.</text>
</comment>
<dbReference type="InterPro" id="IPR019800">
    <property type="entry name" value="Glyco_hydro_3_AS"/>
</dbReference>
<dbReference type="Pfam" id="PF01915">
    <property type="entry name" value="Glyco_hydro_3_C"/>
    <property type="match status" value="1"/>
</dbReference>
<feature type="signal peptide" evidence="5">
    <location>
        <begin position="1"/>
        <end position="22"/>
    </location>
</feature>
<evidence type="ECO:0000256" key="3">
    <source>
        <dbReference type="ARBA" id="ARBA00023277"/>
    </source>
</evidence>
<gene>
    <name evidence="7" type="ORF">LH29_12845</name>
</gene>
<evidence type="ECO:0000313" key="8">
    <source>
        <dbReference type="Proteomes" id="UP000032544"/>
    </source>
</evidence>
<dbReference type="Gene3D" id="2.60.40.10">
    <property type="entry name" value="Immunoglobulins"/>
    <property type="match status" value="1"/>
</dbReference>
<name>A0A0D8JBP1_9BACT</name>
<evidence type="ECO:0000256" key="4">
    <source>
        <dbReference type="RuleBase" id="RU361161"/>
    </source>
</evidence>
<dbReference type="GO" id="GO:0008422">
    <property type="term" value="F:beta-glucosidase activity"/>
    <property type="evidence" value="ECO:0007669"/>
    <property type="project" value="UniProtKB-ARBA"/>
</dbReference>
<dbReference type="Proteomes" id="UP000032544">
    <property type="component" value="Unassembled WGS sequence"/>
</dbReference>
<keyword evidence="3" id="KW-0119">Carbohydrate metabolism</keyword>
<dbReference type="STRING" id="1544798.LH29_12845"/>
<dbReference type="Gene3D" id="3.20.20.300">
    <property type="entry name" value="Glycoside hydrolase, family 3, N-terminal domain"/>
    <property type="match status" value="1"/>
</dbReference>
<keyword evidence="8" id="KW-1185">Reference proteome</keyword>
<dbReference type="AlphaFoldDB" id="A0A0D8JBP1"/>
<reference evidence="7 8" key="1">
    <citation type="submission" date="2014-09" db="EMBL/GenBank/DDBJ databases">
        <title>Draft Genome Sequence of Draconibacterium sp. JN14CK-3.</title>
        <authorList>
            <person name="Dong C."/>
            <person name="Lai Q."/>
            <person name="Shao Z."/>
        </authorList>
    </citation>
    <scope>NUCLEOTIDE SEQUENCE [LARGE SCALE GENOMIC DNA]</scope>
    <source>
        <strain evidence="7 8">JN14CK-3</strain>
    </source>
</reference>
<dbReference type="InterPro" id="IPR002772">
    <property type="entry name" value="Glyco_hydro_3_C"/>
</dbReference>
<dbReference type="RefSeq" id="WP_045030092.1">
    <property type="nucleotide sequence ID" value="NZ_JRHC01000002.1"/>
</dbReference>
<evidence type="ECO:0000256" key="2">
    <source>
        <dbReference type="ARBA" id="ARBA00022801"/>
    </source>
</evidence>
<evidence type="ECO:0000259" key="6">
    <source>
        <dbReference type="SMART" id="SM01217"/>
    </source>
</evidence>
<dbReference type="InterPro" id="IPR013783">
    <property type="entry name" value="Ig-like_fold"/>
</dbReference>
<dbReference type="Gene3D" id="3.40.50.1700">
    <property type="entry name" value="Glycoside hydrolase family 3 C-terminal domain"/>
    <property type="match status" value="1"/>
</dbReference>
<feature type="chain" id="PRO_5002331193" evidence="5">
    <location>
        <begin position="23"/>
        <end position="735"/>
    </location>
</feature>
<dbReference type="PRINTS" id="PR00133">
    <property type="entry name" value="GLHYDRLASE3"/>
</dbReference>
<dbReference type="InterPro" id="IPR026891">
    <property type="entry name" value="Fn3-like"/>
</dbReference>
<dbReference type="InterPro" id="IPR036962">
    <property type="entry name" value="Glyco_hydro_3_N_sf"/>
</dbReference>
<sequence length="735" mass="81467">MSTLKTGFVSFFITAMTLSASAQKTTPIYLDVTQPIEERVENALSLMTTEEKVALCHAQSKFSSKGAARLGIPEVWTSDGPHGIREEVYWDEWSGAQWTNDSCTAFPALTCLAATFNPELSLLYGKSIGEEARYRNKTMLLGPGVNIYRTPLNGRNFEYMGEDPYLASCMVVPYVQGVQANGVAACVKHFALNNQEKWRGHINVNVSDRALYEIYLPAFKAAVQEGQAWSIMGSYNQFRGEHCCHNDLLLNKILKKDWEFDGLVISDWGGVHNTDQAVNNGLDIEMGTYTNGLTTSGHFPYSDYYLADPFLKGIKDGKYEMAVLDDKARRILRLIFRTTMSANRPFGRFVSPEHSEAARKIACEGIVLLKNNEEFFPIPVGKYKKIAVIGENASRSMVIGGGSSSLKVAYEVSPLQGLKDKYGDKHITYSLGYASGPSLYGREEPSKLDADSLMAAAIEVAKDADIVLYIGGLNKNHFQDCEGGDRKFLDLPFGQDKLIDELLKVNKNTAVVLLSGNAVAMPWVDKVPAIMQGWYLGAEAGNALADVISGDVNPSGKLPFSFPKKLEDNGAHFFGELSYPGDSIDQYYKEDILVGYRWFDTKKIEPLFPFGYGLSYTSFTWSEPEVDRNEVKADGTLKVWFTLTNTGKIDGAETAQFYVSKPKSEVARAAKELKAFKKVFLKAGESRLVTLEVPVSSFAYYNESKSSWIVEPGNYTFLLGNSSRDIKGKLTVNVE</sequence>
<dbReference type="Pfam" id="PF14310">
    <property type="entry name" value="Fn3-like"/>
    <property type="match status" value="1"/>
</dbReference>
<dbReference type="OrthoDB" id="9805821at2"/>
<dbReference type="InterPro" id="IPR017853">
    <property type="entry name" value="GH"/>
</dbReference>
<keyword evidence="5" id="KW-0732">Signal</keyword>
<dbReference type="PROSITE" id="PS00775">
    <property type="entry name" value="GLYCOSYL_HYDROL_F3"/>
    <property type="match status" value="1"/>
</dbReference>
<protein>
    <submittedName>
        <fullName evidence="7">Glycosyl hydrolase family 3</fullName>
    </submittedName>
</protein>
<evidence type="ECO:0000256" key="5">
    <source>
        <dbReference type="SAM" id="SignalP"/>
    </source>
</evidence>